<dbReference type="GO" id="GO:0046872">
    <property type="term" value="F:metal ion binding"/>
    <property type="evidence" value="ECO:0007669"/>
    <property type="project" value="UniProtKB-UniRule"/>
</dbReference>
<feature type="region of interest" description="Disordered" evidence="14">
    <location>
        <begin position="434"/>
        <end position="454"/>
    </location>
</feature>
<evidence type="ECO:0000256" key="3">
    <source>
        <dbReference type="ARBA" id="ARBA00008388"/>
    </source>
</evidence>
<dbReference type="PANTHER" id="PTHR31803">
    <property type="entry name" value="ALTERNATIVE OXIDASE"/>
    <property type="match status" value="1"/>
</dbReference>
<dbReference type="Proteomes" id="UP001445335">
    <property type="component" value="Unassembled WGS sequence"/>
</dbReference>
<evidence type="ECO:0000256" key="12">
    <source>
        <dbReference type="ARBA" id="ARBA00023136"/>
    </source>
</evidence>
<gene>
    <name evidence="15" type="ORF">WJX81_001729</name>
</gene>
<organism evidence="15 16">
    <name type="scientific">Elliptochloris bilobata</name>
    <dbReference type="NCBI Taxonomy" id="381761"/>
    <lineage>
        <taxon>Eukaryota</taxon>
        <taxon>Viridiplantae</taxon>
        <taxon>Chlorophyta</taxon>
        <taxon>core chlorophytes</taxon>
        <taxon>Trebouxiophyceae</taxon>
        <taxon>Trebouxiophyceae incertae sedis</taxon>
        <taxon>Elliptochloris clade</taxon>
        <taxon>Elliptochloris</taxon>
    </lineage>
</organism>
<evidence type="ECO:0000256" key="2">
    <source>
        <dbReference type="ARBA" id="ARBA00004370"/>
    </source>
</evidence>
<sequence length="454" mass="52327">MSLRTARRPSTLAQPRRTRQALLVLLQGQKGEKLPTESYKSHLLSSQDGPGHGECDVFIAPDGNVREVLCYDYGFRSGFGRLYQGGDGEIPKGFFALGWENYRKEFKQLRRSFRYNEYSDIRNLNPPTTFLGRLSASAGKKVVGGLAALDRQLEDWSVLPRLTPQPVPADIAGEDGEMHNDRQEIRSRLRDLQLDDELVWKREEAREASPEWVKAPWFIQAFYILLCWGLDKLYAGRPLQRFWFLETVARMPYFSYISMLHLYESLGWWRAGAELRRIHFAEEWNELHHLQIMESLGGDQYWVDRFLAQHAAVFYYWTVVLFFAISPSWAYTFSELVEGHATDTYDEFVAQNADKLKALPPPRVALEYYMAGDLYLFDELQTTGTDPKRRPSCNSLYDVFRNIADDEREHVKTMTACRDYSIVDDLARKKLTSKEPTLPKGATPVSSTTASLVK</sequence>
<dbReference type="GO" id="GO:0106292">
    <property type="term" value="F:superoxide-generating NADPH oxidase activity"/>
    <property type="evidence" value="ECO:0007669"/>
    <property type="project" value="UniProtKB-ARBA"/>
</dbReference>
<reference evidence="15 16" key="1">
    <citation type="journal article" date="2024" name="Nat. Commun.">
        <title>Phylogenomics reveals the evolutionary origins of lichenization in chlorophyte algae.</title>
        <authorList>
            <person name="Puginier C."/>
            <person name="Libourel C."/>
            <person name="Otte J."/>
            <person name="Skaloud P."/>
            <person name="Haon M."/>
            <person name="Grisel S."/>
            <person name="Petersen M."/>
            <person name="Berrin J.G."/>
            <person name="Delaux P.M."/>
            <person name="Dal Grande F."/>
            <person name="Keller J."/>
        </authorList>
    </citation>
    <scope>NUCLEOTIDE SEQUENCE [LARGE SCALE GENOMIC DNA]</scope>
    <source>
        <strain evidence="15 16">SAG 245.80</strain>
    </source>
</reference>
<evidence type="ECO:0000256" key="7">
    <source>
        <dbReference type="ARBA" id="ARBA00022723"/>
    </source>
</evidence>
<dbReference type="Gene3D" id="1.20.1260.140">
    <property type="entry name" value="Alternative oxidase"/>
    <property type="match status" value="1"/>
</dbReference>
<dbReference type="Pfam" id="PF01786">
    <property type="entry name" value="AOX"/>
    <property type="match status" value="1"/>
</dbReference>
<evidence type="ECO:0000256" key="5">
    <source>
        <dbReference type="ARBA" id="ARBA00022660"/>
    </source>
</evidence>
<evidence type="ECO:0000313" key="15">
    <source>
        <dbReference type="EMBL" id="KAK9834268.1"/>
    </source>
</evidence>
<dbReference type="EMBL" id="JALJOU010000032">
    <property type="protein sequence ID" value="KAK9834268.1"/>
    <property type="molecule type" value="Genomic_DNA"/>
</dbReference>
<keyword evidence="9" id="KW-1133">Transmembrane helix</keyword>
<comment type="similarity">
    <text evidence="3 13">Belongs to the alternative oxidase family.</text>
</comment>
<keyword evidence="5 13" id="KW-0679">Respiratory chain</keyword>
<dbReference type="GO" id="GO:0102721">
    <property type="term" value="F:ubiquinol:oxygen oxidoreductase activity"/>
    <property type="evidence" value="ECO:0007669"/>
    <property type="project" value="UniProtKB-EC"/>
</dbReference>
<evidence type="ECO:0000256" key="10">
    <source>
        <dbReference type="ARBA" id="ARBA00023002"/>
    </source>
</evidence>
<protein>
    <recommendedName>
        <fullName evidence="13">Ubiquinol oxidase</fullName>
        <ecNumber evidence="13">1.10.3.11</ecNumber>
    </recommendedName>
</protein>
<dbReference type="GO" id="GO:0098803">
    <property type="term" value="C:respiratory chain complex"/>
    <property type="evidence" value="ECO:0007669"/>
    <property type="project" value="UniProtKB-UniRule"/>
</dbReference>
<keyword evidence="4" id="KW-0813">Transport</keyword>
<evidence type="ECO:0000256" key="1">
    <source>
        <dbReference type="ARBA" id="ARBA00001192"/>
    </source>
</evidence>
<evidence type="ECO:0000256" key="4">
    <source>
        <dbReference type="ARBA" id="ARBA00022448"/>
    </source>
</evidence>
<dbReference type="GO" id="GO:0005739">
    <property type="term" value="C:mitochondrion"/>
    <property type="evidence" value="ECO:0007669"/>
    <property type="project" value="TreeGrafter"/>
</dbReference>
<keyword evidence="7 13" id="KW-0479">Metal-binding</keyword>
<dbReference type="EC" id="1.10.3.11" evidence="13"/>
<keyword evidence="8 13" id="KW-0249">Electron transport</keyword>
<dbReference type="InterPro" id="IPR002680">
    <property type="entry name" value="AOX"/>
</dbReference>
<comment type="subcellular location">
    <subcellularLocation>
        <location evidence="2">Membrane</location>
    </subcellularLocation>
</comment>
<comment type="cofactor">
    <cofactor evidence="13">
        <name>Fe cation</name>
        <dbReference type="ChEBI" id="CHEBI:24875"/>
    </cofactor>
    <text evidence="13">Binds 2 iron ions per subunit.</text>
</comment>
<proteinExistence type="inferred from homology"/>
<evidence type="ECO:0000256" key="14">
    <source>
        <dbReference type="SAM" id="MobiDB-lite"/>
    </source>
</evidence>
<evidence type="ECO:0000256" key="11">
    <source>
        <dbReference type="ARBA" id="ARBA00023004"/>
    </source>
</evidence>
<evidence type="ECO:0000256" key="6">
    <source>
        <dbReference type="ARBA" id="ARBA00022692"/>
    </source>
</evidence>
<name>A0AAW1RL03_9CHLO</name>
<keyword evidence="10 13" id="KW-0560">Oxidoreductase</keyword>
<dbReference type="GO" id="GO:0016020">
    <property type="term" value="C:membrane"/>
    <property type="evidence" value="ECO:0007669"/>
    <property type="project" value="UniProtKB-SubCell"/>
</dbReference>
<dbReference type="AlphaFoldDB" id="A0AAW1RL03"/>
<evidence type="ECO:0000256" key="8">
    <source>
        <dbReference type="ARBA" id="ARBA00022982"/>
    </source>
</evidence>
<evidence type="ECO:0000313" key="16">
    <source>
        <dbReference type="Proteomes" id="UP001445335"/>
    </source>
</evidence>
<dbReference type="GO" id="GO:0009916">
    <property type="term" value="F:alternative oxidase activity"/>
    <property type="evidence" value="ECO:0007669"/>
    <property type="project" value="UniProtKB-UniRule"/>
</dbReference>
<dbReference type="GO" id="GO:0010230">
    <property type="term" value="P:alternative respiration"/>
    <property type="evidence" value="ECO:0007669"/>
    <property type="project" value="TreeGrafter"/>
</dbReference>
<comment type="catalytic activity">
    <reaction evidence="1 13">
        <text>2 a ubiquinol + O2 = 2 a ubiquinone + 2 H2O</text>
        <dbReference type="Rhea" id="RHEA:30255"/>
        <dbReference type="Rhea" id="RHEA-COMP:9565"/>
        <dbReference type="Rhea" id="RHEA-COMP:9566"/>
        <dbReference type="ChEBI" id="CHEBI:15377"/>
        <dbReference type="ChEBI" id="CHEBI:15379"/>
        <dbReference type="ChEBI" id="CHEBI:16389"/>
        <dbReference type="ChEBI" id="CHEBI:17976"/>
        <dbReference type="EC" id="1.10.3.11"/>
    </reaction>
</comment>
<dbReference type="InterPro" id="IPR038659">
    <property type="entry name" value="AOX_sf"/>
</dbReference>
<dbReference type="PANTHER" id="PTHR31803:SF19">
    <property type="entry name" value="UBIQUINOL OXIDASE"/>
    <property type="match status" value="1"/>
</dbReference>
<evidence type="ECO:0000256" key="9">
    <source>
        <dbReference type="ARBA" id="ARBA00022989"/>
    </source>
</evidence>
<keyword evidence="11 13" id="KW-0408">Iron</keyword>
<evidence type="ECO:0000256" key="13">
    <source>
        <dbReference type="RuleBase" id="RU003779"/>
    </source>
</evidence>
<keyword evidence="6 13" id="KW-0812">Transmembrane</keyword>
<comment type="caution">
    <text evidence="15">The sequence shown here is derived from an EMBL/GenBank/DDBJ whole genome shotgun (WGS) entry which is preliminary data.</text>
</comment>
<accession>A0AAW1RL03</accession>
<feature type="compositionally biased region" description="Polar residues" evidence="14">
    <location>
        <begin position="444"/>
        <end position="454"/>
    </location>
</feature>
<keyword evidence="16" id="KW-1185">Reference proteome</keyword>
<keyword evidence="12 13" id="KW-0472">Membrane</keyword>